<evidence type="ECO:0000256" key="1">
    <source>
        <dbReference type="SAM" id="Phobius"/>
    </source>
</evidence>
<keyword evidence="1" id="KW-1133">Transmembrane helix</keyword>
<dbReference type="EMBL" id="FXLY01000016">
    <property type="protein sequence ID" value="SMN22930.1"/>
    <property type="molecule type" value="Genomic_DNA"/>
</dbReference>
<protein>
    <submittedName>
        <fullName evidence="2">Uncharacterized protein</fullName>
    </submittedName>
</protein>
<accession>A0A1X7RBT9</accession>
<keyword evidence="1" id="KW-0812">Transmembrane</keyword>
<keyword evidence="1" id="KW-0472">Membrane</keyword>
<organism evidence="2 3">
    <name type="scientific">Maudiozyma saulgeensis</name>
    <dbReference type="NCBI Taxonomy" id="1789683"/>
    <lineage>
        <taxon>Eukaryota</taxon>
        <taxon>Fungi</taxon>
        <taxon>Dikarya</taxon>
        <taxon>Ascomycota</taxon>
        <taxon>Saccharomycotina</taxon>
        <taxon>Saccharomycetes</taxon>
        <taxon>Saccharomycetales</taxon>
        <taxon>Saccharomycetaceae</taxon>
        <taxon>Maudiozyma</taxon>
    </lineage>
</organism>
<feature type="transmembrane region" description="Helical" evidence="1">
    <location>
        <begin position="99"/>
        <end position="121"/>
    </location>
</feature>
<feature type="transmembrane region" description="Helical" evidence="1">
    <location>
        <begin position="133"/>
        <end position="159"/>
    </location>
</feature>
<feature type="transmembrane region" description="Helical" evidence="1">
    <location>
        <begin position="29"/>
        <end position="45"/>
    </location>
</feature>
<keyword evidence="3" id="KW-1185">Reference proteome</keyword>
<gene>
    <name evidence="2" type="ORF">KASA_0C00022G</name>
</gene>
<evidence type="ECO:0000313" key="2">
    <source>
        <dbReference type="EMBL" id="SMN22930.1"/>
    </source>
</evidence>
<proteinExistence type="predicted"/>
<dbReference type="AlphaFoldDB" id="A0A1X7RBT9"/>
<reference evidence="2 3" key="1">
    <citation type="submission" date="2017-04" db="EMBL/GenBank/DDBJ databases">
        <authorList>
            <person name="Afonso C.L."/>
            <person name="Miller P.J."/>
            <person name="Scott M.A."/>
            <person name="Spackman E."/>
            <person name="Goraichik I."/>
            <person name="Dimitrov K.M."/>
            <person name="Suarez D.L."/>
            <person name="Swayne D.E."/>
        </authorList>
    </citation>
    <scope>NUCLEOTIDE SEQUENCE [LARGE SCALE GENOMIC DNA]</scope>
</reference>
<dbReference type="Proteomes" id="UP000196158">
    <property type="component" value="Unassembled WGS sequence"/>
</dbReference>
<evidence type="ECO:0000313" key="3">
    <source>
        <dbReference type="Proteomes" id="UP000196158"/>
    </source>
</evidence>
<sequence length="163" mass="18545">MKLIMFDCSRMFATLENIIFYRYNSVKDFNMIVILFISIAIFITLRKRLISSKDTIEVSSKTDTTHASTDNKNGVSHEGKPDISCWKRVASAISILKHFLTMMVLSWISLNTCNATLMALIDLCENTFGETVLNAILITGFINITSLFLTCFIIVYLSFCNWI</sequence>
<name>A0A1X7RBT9_9SACH</name>